<dbReference type="InParanoid" id="F4RZX3"/>
<dbReference type="AlphaFoldDB" id="F4RZX3"/>
<dbReference type="HOGENOM" id="CLU_2146422_0_0_1"/>
<dbReference type="KEGG" id="mlr:MELLADRAFT_57221"/>
<sequence length="112" mass="12375">MGQIGVDKEEYANRLLIAGGDVGSNQLLESLRVKRFPPIKPLEGIDWVLSIFGGAHTTWNFAKALWGHHWGNSDQGEDSGVWRSAFALGLEYKKPVPSQDFNSIMRASPIGH</sequence>
<proteinExistence type="predicted"/>
<dbReference type="InterPro" id="IPR046496">
    <property type="entry name" value="DUF6589"/>
</dbReference>
<dbReference type="EMBL" id="GL883133">
    <property type="protein sequence ID" value="EGG02078.1"/>
    <property type="molecule type" value="Genomic_DNA"/>
</dbReference>
<dbReference type="RefSeq" id="XP_007414615.1">
    <property type="nucleotide sequence ID" value="XM_007414553.1"/>
</dbReference>
<protein>
    <recommendedName>
        <fullName evidence="1">DUF6589 domain-containing protein</fullName>
    </recommendedName>
</protein>
<feature type="domain" description="DUF6589" evidence="1">
    <location>
        <begin position="2"/>
        <end position="105"/>
    </location>
</feature>
<dbReference type="Proteomes" id="UP000001072">
    <property type="component" value="Unassembled WGS sequence"/>
</dbReference>
<evidence type="ECO:0000259" key="1">
    <source>
        <dbReference type="Pfam" id="PF20231"/>
    </source>
</evidence>
<reference evidence="3" key="1">
    <citation type="journal article" date="2011" name="Proc. Natl. Acad. Sci. U.S.A.">
        <title>Obligate biotrophy features unraveled by the genomic analysis of rust fungi.</title>
        <authorList>
            <person name="Duplessis S."/>
            <person name="Cuomo C.A."/>
            <person name="Lin Y.-C."/>
            <person name="Aerts A."/>
            <person name="Tisserant E."/>
            <person name="Veneault-Fourrey C."/>
            <person name="Joly D.L."/>
            <person name="Hacquard S."/>
            <person name="Amselem J."/>
            <person name="Cantarel B.L."/>
            <person name="Chiu R."/>
            <person name="Coutinho P.M."/>
            <person name="Feau N."/>
            <person name="Field M."/>
            <person name="Frey P."/>
            <person name="Gelhaye E."/>
            <person name="Goldberg J."/>
            <person name="Grabherr M.G."/>
            <person name="Kodira C.D."/>
            <person name="Kohler A."/>
            <person name="Kuees U."/>
            <person name="Lindquist E.A."/>
            <person name="Lucas S.M."/>
            <person name="Mago R."/>
            <person name="Mauceli E."/>
            <person name="Morin E."/>
            <person name="Murat C."/>
            <person name="Pangilinan J.L."/>
            <person name="Park R."/>
            <person name="Pearson M."/>
            <person name="Quesneville H."/>
            <person name="Rouhier N."/>
            <person name="Sakthikumar S."/>
            <person name="Salamov A.A."/>
            <person name="Schmutz J."/>
            <person name="Selles B."/>
            <person name="Shapiro H."/>
            <person name="Tanguay P."/>
            <person name="Tuskan G.A."/>
            <person name="Henrissat B."/>
            <person name="Van de Peer Y."/>
            <person name="Rouze P."/>
            <person name="Ellis J.G."/>
            <person name="Dodds P.N."/>
            <person name="Schein J.E."/>
            <person name="Zhong S."/>
            <person name="Hamelin R.C."/>
            <person name="Grigoriev I.V."/>
            <person name="Szabo L.J."/>
            <person name="Martin F."/>
        </authorList>
    </citation>
    <scope>NUCLEOTIDE SEQUENCE [LARGE SCALE GENOMIC DNA]</scope>
    <source>
        <strain evidence="3">98AG31 / pathotype 3-4-7</strain>
    </source>
</reference>
<gene>
    <name evidence="2" type="ORF">MELLADRAFT_57221</name>
</gene>
<name>F4RZX3_MELLP</name>
<accession>F4RZX3</accession>
<evidence type="ECO:0000313" key="3">
    <source>
        <dbReference type="Proteomes" id="UP000001072"/>
    </source>
</evidence>
<dbReference type="GeneID" id="18929093"/>
<dbReference type="VEuPathDB" id="FungiDB:MELLADRAFT_57221"/>
<dbReference type="Pfam" id="PF20231">
    <property type="entry name" value="DUF6589"/>
    <property type="match status" value="1"/>
</dbReference>
<evidence type="ECO:0000313" key="2">
    <source>
        <dbReference type="EMBL" id="EGG02078.1"/>
    </source>
</evidence>
<keyword evidence="3" id="KW-1185">Reference proteome</keyword>
<organism evidence="3">
    <name type="scientific">Melampsora larici-populina (strain 98AG31 / pathotype 3-4-7)</name>
    <name type="common">Poplar leaf rust fungus</name>
    <dbReference type="NCBI Taxonomy" id="747676"/>
    <lineage>
        <taxon>Eukaryota</taxon>
        <taxon>Fungi</taxon>
        <taxon>Dikarya</taxon>
        <taxon>Basidiomycota</taxon>
        <taxon>Pucciniomycotina</taxon>
        <taxon>Pucciniomycetes</taxon>
        <taxon>Pucciniales</taxon>
        <taxon>Melampsoraceae</taxon>
        <taxon>Melampsora</taxon>
    </lineage>
</organism>